<keyword evidence="3" id="KW-1185">Reference proteome</keyword>
<proteinExistence type="predicted"/>
<dbReference type="AlphaFoldDB" id="A0AAV8V0H6"/>
<feature type="compositionally biased region" description="Polar residues" evidence="1">
    <location>
        <begin position="310"/>
        <end position="324"/>
    </location>
</feature>
<gene>
    <name evidence="2" type="ORF">NDN08_007913</name>
</gene>
<protein>
    <submittedName>
        <fullName evidence="2">Uncharacterized protein</fullName>
    </submittedName>
</protein>
<evidence type="ECO:0000256" key="1">
    <source>
        <dbReference type="SAM" id="MobiDB-lite"/>
    </source>
</evidence>
<feature type="compositionally biased region" description="Low complexity" evidence="1">
    <location>
        <begin position="325"/>
        <end position="341"/>
    </location>
</feature>
<feature type="compositionally biased region" description="Basic residues" evidence="1">
    <location>
        <begin position="259"/>
        <end position="271"/>
    </location>
</feature>
<feature type="region of interest" description="Disordered" evidence="1">
    <location>
        <begin position="259"/>
        <end position="360"/>
    </location>
</feature>
<dbReference type="EMBL" id="JAMWBK010000002">
    <property type="protein sequence ID" value="KAJ8907809.1"/>
    <property type="molecule type" value="Genomic_DNA"/>
</dbReference>
<accession>A0AAV8V0H6</accession>
<comment type="caution">
    <text evidence="2">The sequence shown here is derived from an EMBL/GenBank/DDBJ whole genome shotgun (WGS) entry which is preliminary data.</text>
</comment>
<evidence type="ECO:0000313" key="3">
    <source>
        <dbReference type="Proteomes" id="UP001157974"/>
    </source>
</evidence>
<organism evidence="2 3">
    <name type="scientific">Rhodosorus marinus</name>
    <dbReference type="NCBI Taxonomy" id="101924"/>
    <lineage>
        <taxon>Eukaryota</taxon>
        <taxon>Rhodophyta</taxon>
        <taxon>Stylonematophyceae</taxon>
        <taxon>Stylonematales</taxon>
        <taxon>Stylonemataceae</taxon>
        <taxon>Rhodosorus</taxon>
    </lineage>
</organism>
<sequence length="360" mass="39916">MRMDGTVWLRAKGSDGEVVERKQDLKMEGFCCFPAIRLAESQVARTCPRVVCCSGAKPDNRELDLMAFMINVLGGDKDSIGGLKEADLELLDSEDDEAMLDAISGSTGKLEISEEEQAWRYAADYAMGMVIDTANESPSLHGLQPIADKRKKRKECIDCLGTGMIVCEFCAGRGVSNLDAAQARRVVFRSSVAEDAKKIAGKDLYLCPFCGGLRRERCLQCLGSGIIEEEPKESPSLGFIDDVDKGTFTENEEFGYTIWRRKKRPGRTPRKKKEEADKPTTATGKKRRGRPKREESEPLELSPLPDPKTNVENNSTGFLRTTSYQVQQSLSQETESQTQQSDLGQWQPSNPSSPQEPDQA</sequence>
<feature type="compositionally biased region" description="Polar residues" evidence="1">
    <location>
        <begin position="342"/>
        <end position="360"/>
    </location>
</feature>
<evidence type="ECO:0000313" key="2">
    <source>
        <dbReference type="EMBL" id="KAJ8907809.1"/>
    </source>
</evidence>
<reference evidence="2 3" key="1">
    <citation type="journal article" date="2023" name="Nat. Commun.">
        <title>Origin of minicircular mitochondrial genomes in red algae.</title>
        <authorList>
            <person name="Lee Y."/>
            <person name="Cho C.H."/>
            <person name="Lee Y.M."/>
            <person name="Park S.I."/>
            <person name="Yang J.H."/>
            <person name="West J.A."/>
            <person name="Bhattacharya D."/>
            <person name="Yoon H.S."/>
        </authorList>
    </citation>
    <scope>NUCLEOTIDE SEQUENCE [LARGE SCALE GENOMIC DNA]</scope>
    <source>
        <strain evidence="2 3">CCMP1338</strain>
        <tissue evidence="2">Whole cell</tissue>
    </source>
</reference>
<name>A0AAV8V0H6_9RHOD</name>
<dbReference type="Proteomes" id="UP001157974">
    <property type="component" value="Unassembled WGS sequence"/>
</dbReference>